<dbReference type="PANTHER" id="PTHR13533:SF1">
    <property type="entry name" value="N-ACETYLNEURAMINATE 9-O-ACETYLTRANSFERASE"/>
    <property type="match status" value="1"/>
</dbReference>
<feature type="compositionally biased region" description="Polar residues" evidence="8">
    <location>
        <begin position="757"/>
        <end position="784"/>
    </location>
</feature>
<feature type="domain" description="Cas1p 10 TM acyl transferase" evidence="10">
    <location>
        <begin position="318"/>
        <end position="753"/>
    </location>
</feature>
<evidence type="ECO:0000259" key="10">
    <source>
        <dbReference type="Pfam" id="PF07779"/>
    </source>
</evidence>
<dbReference type="OrthoDB" id="1932925at2759"/>
<dbReference type="GO" id="GO:0016020">
    <property type="term" value="C:membrane"/>
    <property type="evidence" value="ECO:0007669"/>
    <property type="project" value="UniProtKB-SubCell"/>
</dbReference>
<dbReference type="AlphaFoldDB" id="A0A5M3N9F0"/>
<reference evidence="12" key="1">
    <citation type="journal article" date="2012" name="Science">
        <title>The Paleozoic origin of enzymatic lignin decomposition reconstructed from 31 fungal genomes.</title>
        <authorList>
            <person name="Floudas D."/>
            <person name="Binder M."/>
            <person name="Riley R."/>
            <person name="Barry K."/>
            <person name="Blanchette R.A."/>
            <person name="Henrissat B."/>
            <person name="Martinez A.T."/>
            <person name="Otillar R."/>
            <person name="Spatafora J.W."/>
            <person name="Yadav J.S."/>
            <person name="Aerts A."/>
            <person name="Benoit I."/>
            <person name="Boyd A."/>
            <person name="Carlson A."/>
            <person name="Copeland A."/>
            <person name="Coutinho P.M."/>
            <person name="de Vries R.P."/>
            <person name="Ferreira P."/>
            <person name="Findley K."/>
            <person name="Foster B."/>
            <person name="Gaskell J."/>
            <person name="Glotzer D."/>
            <person name="Gorecki P."/>
            <person name="Heitman J."/>
            <person name="Hesse C."/>
            <person name="Hori C."/>
            <person name="Igarashi K."/>
            <person name="Jurgens J.A."/>
            <person name="Kallen N."/>
            <person name="Kersten P."/>
            <person name="Kohler A."/>
            <person name="Kuees U."/>
            <person name="Kumar T.K.A."/>
            <person name="Kuo A."/>
            <person name="LaButti K."/>
            <person name="Larrondo L.F."/>
            <person name="Lindquist E."/>
            <person name="Ling A."/>
            <person name="Lombard V."/>
            <person name="Lucas S."/>
            <person name="Lundell T."/>
            <person name="Martin R."/>
            <person name="McLaughlin D.J."/>
            <person name="Morgenstern I."/>
            <person name="Morin E."/>
            <person name="Murat C."/>
            <person name="Nagy L.G."/>
            <person name="Nolan M."/>
            <person name="Ohm R.A."/>
            <person name="Patyshakuliyeva A."/>
            <person name="Rokas A."/>
            <person name="Ruiz-Duenas F.J."/>
            <person name="Sabat G."/>
            <person name="Salamov A."/>
            <person name="Samejima M."/>
            <person name="Schmutz J."/>
            <person name="Slot J.C."/>
            <person name="St John F."/>
            <person name="Stenlid J."/>
            <person name="Sun H."/>
            <person name="Sun S."/>
            <person name="Syed K."/>
            <person name="Tsang A."/>
            <person name="Wiebenga A."/>
            <person name="Young D."/>
            <person name="Pisabarro A."/>
            <person name="Eastwood D.C."/>
            <person name="Martin F."/>
            <person name="Cullen D."/>
            <person name="Grigoriev I.V."/>
            <person name="Hibbett D.S."/>
        </authorList>
    </citation>
    <scope>NUCLEOTIDE SEQUENCE [LARGE SCALE GENOMIC DNA]</scope>
    <source>
        <strain evidence="12">RWD-64-598 SS2</strain>
    </source>
</reference>
<evidence type="ECO:0000313" key="11">
    <source>
        <dbReference type="EMBL" id="EIW87471.1"/>
    </source>
</evidence>
<dbReference type="RefSeq" id="XP_007762802.1">
    <property type="nucleotide sequence ID" value="XM_007764612.1"/>
</dbReference>
<dbReference type="GO" id="GO:0005794">
    <property type="term" value="C:Golgi apparatus"/>
    <property type="evidence" value="ECO:0007669"/>
    <property type="project" value="UniProtKB-ARBA"/>
</dbReference>
<evidence type="ECO:0000256" key="8">
    <source>
        <dbReference type="SAM" id="MobiDB-lite"/>
    </source>
</evidence>
<dbReference type="Proteomes" id="UP000053558">
    <property type="component" value="Unassembled WGS sequence"/>
</dbReference>
<keyword evidence="7" id="KW-0325">Glycoprotein</keyword>
<accession>A0A5M3N9F0</accession>
<keyword evidence="5 9" id="KW-1133">Transmembrane helix</keyword>
<dbReference type="Pfam" id="PF07779">
    <property type="entry name" value="Cas1_AcylT"/>
    <property type="match status" value="1"/>
</dbReference>
<feature type="transmembrane region" description="Helical" evidence="9">
    <location>
        <begin position="583"/>
        <end position="605"/>
    </location>
</feature>
<feature type="transmembrane region" description="Helical" evidence="9">
    <location>
        <begin position="490"/>
        <end position="506"/>
    </location>
</feature>
<evidence type="ECO:0000256" key="7">
    <source>
        <dbReference type="ARBA" id="ARBA00023180"/>
    </source>
</evidence>
<feature type="transmembrane region" description="Helical" evidence="9">
    <location>
        <begin position="392"/>
        <end position="413"/>
    </location>
</feature>
<organism evidence="11 12">
    <name type="scientific">Coniophora puteana (strain RWD-64-598)</name>
    <name type="common">Brown rot fungus</name>
    <dbReference type="NCBI Taxonomy" id="741705"/>
    <lineage>
        <taxon>Eukaryota</taxon>
        <taxon>Fungi</taxon>
        <taxon>Dikarya</taxon>
        <taxon>Basidiomycota</taxon>
        <taxon>Agaricomycotina</taxon>
        <taxon>Agaricomycetes</taxon>
        <taxon>Agaricomycetidae</taxon>
        <taxon>Boletales</taxon>
        <taxon>Coniophorineae</taxon>
        <taxon>Coniophoraceae</taxon>
        <taxon>Coniophora</taxon>
    </lineage>
</organism>
<evidence type="ECO:0000256" key="9">
    <source>
        <dbReference type="SAM" id="Phobius"/>
    </source>
</evidence>
<feature type="transmembrane region" description="Helical" evidence="9">
    <location>
        <begin position="512"/>
        <end position="532"/>
    </location>
</feature>
<feature type="region of interest" description="Disordered" evidence="8">
    <location>
        <begin position="757"/>
        <end position="805"/>
    </location>
</feature>
<sequence>MVQVSRKLPSLHPSWPHYLGLLSISTALLAGFARYFLIDRHDPLHCDSLLNTGSWLDEDNKQWQPDGCMLHSYKPDETSTCLASKRVVFIGDSITRTLYFQFAHSIDPKLPASVPDDRRKHSDHSLISGSGTMVDFYWDPYLNTSHVTNFLKDPVPSVAGGEAEVPALLVLGSGLWYLRYTDSSGGLPAWEANVENILNTVEKSRSPPAEMIVFLPVEEVVSDKLSPERSETMHASDIDAMNSDLYHRIHPASSDPLALLSSTARTSSVHLPLVFNQMLDASQTMDGLHFENSVVKTQANVLLNLRCNNAWAPAFPFDKTCCRAYPWPSFTYLVLLCAVFSWGPAKYMLARRRGETFEEMKKGVLPAIIFSGAFAMIFVADRTSYWNKEQKYYDTWSFAALNACALLVGLATLKRTDKDLGFLNRDQTDEWKGWMQIAILIYHYLGASKISGIYNPIRVLVAAYLFMTGYGHTTFYAKKADFGFSRITQVLVRLNILTLILAYTMNTDYLSYYFAPLVSMWYLIIYATMAIGSQFNDRMPLLLGKIVTSMCLFTAFMKSEWPLQLLFGFLEYVFDIRWSAREWTFRVTLDQYIVYFGMLAALAVIKVRDYRLTDHPLWPLTVKVSVGLSGLAMLWFFVFELDQESKFTYNGWHPYVSFIPITAFVILRNASPLLRSCSSRAYTFIGKCSLETFIIQFHLWLAADTKGVLLVLPGTKWRHLNFVVSTILFVYVSDQVAQASGEVTSWICGGGKDKGLPTSNTASSGRGAGSNPSGAESVPLTSQQTEHDKPAEAREPDTPTRPLRWVDRLAEGPPRLTAGSSLWTGAQKWEFGVKTKLATCMAVMWLLNLLWVYP</sequence>
<keyword evidence="4 9" id="KW-0812">Transmembrane</keyword>
<keyword evidence="6 9" id="KW-0472">Membrane</keyword>
<feature type="transmembrane region" description="Helical" evidence="9">
    <location>
        <begin position="651"/>
        <end position="670"/>
    </location>
</feature>
<dbReference type="GO" id="GO:0005975">
    <property type="term" value="P:carbohydrate metabolic process"/>
    <property type="evidence" value="ECO:0007669"/>
    <property type="project" value="UniProtKB-ARBA"/>
</dbReference>
<feature type="transmembrane region" description="Helical" evidence="9">
    <location>
        <begin position="617"/>
        <end position="639"/>
    </location>
</feature>
<feature type="compositionally biased region" description="Basic and acidic residues" evidence="8">
    <location>
        <begin position="785"/>
        <end position="805"/>
    </location>
</feature>
<comment type="subcellular location">
    <subcellularLocation>
        <location evidence="1">Membrane</location>
        <topology evidence="1">Multi-pass membrane protein</topology>
    </subcellularLocation>
</comment>
<evidence type="ECO:0000256" key="4">
    <source>
        <dbReference type="ARBA" id="ARBA00022692"/>
    </source>
</evidence>
<comment type="caution">
    <text evidence="11">The sequence shown here is derived from an EMBL/GenBank/DDBJ whole genome shotgun (WGS) entry which is preliminary data.</text>
</comment>
<evidence type="ECO:0000256" key="6">
    <source>
        <dbReference type="ARBA" id="ARBA00023136"/>
    </source>
</evidence>
<dbReference type="PANTHER" id="PTHR13533">
    <property type="entry name" value="N-ACETYLNEURAMINATE 9-O-ACETYLTRANSFERASE"/>
    <property type="match status" value="1"/>
</dbReference>
<gene>
    <name evidence="11" type="ORF">CONPUDRAFT_79031</name>
</gene>
<protein>
    <recommendedName>
        <fullName evidence="10">Cas1p 10 TM acyl transferase domain-containing protein</fullName>
    </recommendedName>
</protein>
<dbReference type="EMBL" id="JH711573">
    <property type="protein sequence ID" value="EIW87471.1"/>
    <property type="molecule type" value="Genomic_DNA"/>
</dbReference>
<evidence type="ECO:0000256" key="1">
    <source>
        <dbReference type="ARBA" id="ARBA00004141"/>
    </source>
</evidence>
<evidence type="ECO:0000256" key="5">
    <source>
        <dbReference type="ARBA" id="ARBA00022989"/>
    </source>
</evidence>
<comment type="similarity">
    <text evidence="2">Belongs to the PC-esterase family. CASD1 subfamily.</text>
</comment>
<proteinExistence type="inferred from homology"/>
<dbReference type="GeneID" id="19209858"/>
<name>A0A5M3N9F0_CONPW</name>
<keyword evidence="12" id="KW-1185">Reference proteome</keyword>
<dbReference type="GO" id="GO:0016740">
    <property type="term" value="F:transferase activity"/>
    <property type="evidence" value="ECO:0007669"/>
    <property type="project" value="UniProtKB-KW"/>
</dbReference>
<dbReference type="KEGG" id="cput:CONPUDRAFT_79031"/>
<keyword evidence="3" id="KW-0808">Transferase</keyword>
<feature type="transmembrane region" description="Helical" evidence="9">
    <location>
        <begin position="324"/>
        <end position="342"/>
    </location>
</feature>
<feature type="transmembrane region" description="Helical" evidence="9">
    <location>
        <begin position="363"/>
        <end position="380"/>
    </location>
</feature>
<evidence type="ECO:0000313" key="12">
    <source>
        <dbReference type="Proteomes" id="UP000053558"/>
    </source>
</evidence>
<evidence type="ECO:0000256" key="3">
    <source>
        <dbReference type="ARBA" id="ARBA00022679"/>
    </source>
</evidence>
<evidence type="ECO:0000256" key="2">
    <source>
        <dbReference type="ARBA" id="ARBA00010666"/>
    </source>
</evidence>
<dbReference type="InterPro" id="IPR012419">
    <property type="entry name" value="Cas1_AcylTrans_dom"/>
</dbReference>